<protein>
    <submittedName>
        <fullName evidence="1">DUF309 domain-containing protein</fullName>
    </submittedName>
</protein>
<evidence type="ECO:0000313" key="3">
    <source>
        <dbReference type="WormBase" id="C33A12.3b"/>
    </source>
</evidence>
<sequence length="27" mass="3218">MRRVIPEGYGDRPFADFKYGDLWAGHY</sequence>
<dbReference type="OrthoDB" id="10056816at2759"/>
<dbReference type="EMBL" id="BX284604">
    <property type="protein sequence ID" value="CCE71782.1"/>
    <property type="molecule type" value="Genomic_DNA"/>
</dbReference>
<dbReference type="PeptideAtlas" id="H2L294"/>
<organism evidence="1 2">
    <name type="scientific">Caenorhabditis elegans</name>
    <dbReference type="NCBI Taxonomy" id="6239"/>
    <lineage>
        <taxon>Eukaryota</taxon>
        <taxon>Metazoa</taxon>
        <taxon>Ecdysozoa</taxon>
        <taxon>Nematoda</taxon>
        <taxon>Chromadorea</taxon>
        <taxon>Rhabditida</taxon>
        <taxon>Rhabditina</taxon>
        <taxon>Rhabditomorpha</taxon>
        <taxon>Rhabditoidea</taxon>
        <taxon>Rhabditidae</taxon>
        <taxon>Peloderinae</taxon>
        <taxon>Caenorhabditis</taxon>
    </lineage>
</organism>
<dbReference type="Proteomes" id="UP000001940">
    <property type="component" value="Chromosome IV"/>
</dbReference>
<proteinExistence type="evidence at protein level"/>
<dbReference type="Bgee" id="WBGene00007882">
    <property type="expression patterns" value="Expressed in pharyngeal muscle cell (C elegans) and 4 other cell types or tissues"/>
</dbReference>
<dbReference type="AlphaFoldDB" id="H2L294"/>
<dbReference type="ExpressionAtlas" id="H2L294">
    <property type="expression patterns" value="baseline and differential"/>
</dbReference>
<keyword evidence="2" id="KW-1185">Reference proteome</keyword>
<reference evidence="1 2" key="1">
    <citation type="journal article" date="1998" name="Science">
        <title>Genome sequence of the nematode C. elegans: a platform for investigating biology.</title>
        <authorList>
            <consortium name="The C. elegans sequencing consortium"/>
            <person name="Sulson J.E."/>
            <person name="Waterston R."/>
        </authorList>
    </citation>
    <scope>NUCLEOTIDE SEQUENCE [LARGE SCALE GENOMIC DNA]</scope>
    <source>
        <strain evidence="1 2">Bristol N2</strain>
    </source>
</reference>
<gene>
    <name evidence="1 3" type="ORF">C33A12.3</name>
    <name evidence="1" type="ORF">CELE_C33A12.3</name>
</gene>
<dbReference type="RefSeq" id="NP_001255396.1">
    <property type="nucleotide sequence ID" value="NM_001268467.3"/>
</dbReference>
<evidence type="ECO:0000313" key="2">
    <source>
        <dbReference type="Proteomes" id="UP000001940"/>
    </source>
</evidence>
<dbReference type="HOGENOM" id="CLU_075391_0_0_1"/>
<dbReference type="WormBase" id="C33A12.3b">
    <property type="protein sequence ID" value="CE46732"/>
    <property type="gene ID" value="WBGene00007882"/>
</dbReference>
<evidence type="ECO:0007829" key="4">
    <source>
        <dbReference type="PeptideAtlas" id="H2L294"/>
    </source>
</evidence>
<evidence type="ECO:0000313" key="1">
    <source>
        <dbReference type="EMBL" id="CCE71782.1"/>
    </source>
</evidence>
<accession>H2L294</accession>
<name>H2L294_CAEEL</name>
<dbReference type="CTD" id="183139"/>
<dbReference type="AGR" id="WB:WBGene00007882"/>
<dbReference type="GeneID" id="183139"/>
<keyword evidence="4" id="KW-1267">Proteomics identification</keyword>